<reference evidence="3" key="1">
    <citation type="journal article" date="2010" name="Science">
        <title>Plasticity of animal genome architecture unmasked by rapid evolution of a pelagic tunicate.</title>
        <authorList>
            <person name="Denoeud F."/>
            <person name="Henriet S."/>
            <person name="Mungpakdee S."/>
            <person name="Aury J.M."/>
            <person name="Da Silva C."/>
            <person name="Brinkmann H."/>
            <person name="Mikhaleva J."/>
            <person name="Olsen L.C."/>
            <person name="Jubin C."/>
            <person name="Canestro C."/>
            <person name="Bouquet J.M."/>
            <person name="Danks G."/>
            <person name="Poulain J."/>
            <person name="Campsteijn C."/>
            <person name="Adamski M."/>
            <person name="Cross I."/>
            <person name="Yadetie F."/>
            <person name="Muffato M."/>
            <person name="Louis A."/>
            <person name="Butcher S."/>
            <person name="Tsagkogeorga G."/>
            <person name="Konrad A."/>
            <person name="Singh S."/>
            <person name="Jensen M.F."/>
            <person name="Cong E.H."/>
            <person name="Eikeseth-Otteraa H."/>
            <person name="Noel B."/>
            <person name="Anthouard V."/>
            <person name="Porcel B.M."/>
            <person name="Kachouri-Lafond R."/>
            <person name="Nishino A."/>
            <person name="Ugolini M."/>
            <person name="Chourrout P."/>
            <person name="Nishida H."/>
            <person name="Aasland R."/>
            <person name="Huzurbazar S."/>
            <person name="Westhof E."/>
            <person name="Delsuc F."/>
            <person name="Lehrach H."/>
            <person name="Reinhardt R."/>
            <person name="Weissenbach J."/>
            <person name="Roy S.W."/>
            <person name="Artiguenave F."/>
            <person name="Postlethwait J.H."/>
            <person name="Manak J.R."/>
            <person name="Thompson E.M."/>
            <person name="Jaillon O."/>
            <person name="Du Pasquier L."/>
            <person name="Boudinot P."/>
            <person name="Liberles D.A."/>
            <person name="Volff J.N."/>
            <person name="Philippe H."/>
            <person name="Lenhard B."/>
            <person name="Roest Crollius H."/>
            <person name="Wincker P."/>
            <person name="Chourrout D."/>
        </authorList>
    </citation>
    <scope>NUCLEOTIDE SEQUENCE [LARGE SCALE GENOMIC DNA]</scope>
</reference>
<dbReference type="GO" id="GO:0000813">
    <property type="term" value="C:ESCRT I complex"/>
    <property type="evidence" value="ECO:0007669"/>
    <property type="project" value="InterPro"/>
</dbReference>
<dbReference type="PANTHER" id="PTHR31547">
    <property type="entry name" value="MULTIVESICULAR BODY SUBUNIT 12B"/>
    <property type="match status" value="1"/>
</dbReference>
<dbReference type="InterPro" id="IPR040297">
    <property type="entry name" value="MVB12B"/>
</dbReference>
<dbReference type="AlphaFoldDB" id="E4XDR9"/>
<dbReference type="Proteomes" id="UP000001307">
    <property type="component" value="Unassembled WGS sequence"/>
</dbReference>
<dbReference type="InParanoid" id="E4XDR9"/>
<sequence length="241" mass="26801">MSFVSNVYISSSLNGPHPPNSQIVSRTQEGNEADLYPRGGFFGLKNIKRYLVVERNKTESEVITDICIISEDQSVPSGFSEIKRTFEKDDKCLQKDERLCVAKGSFHTSQKKVTEIAITSDEDFARNHLYTSAGKLNGLHLCFKVEVSARLSDAKRASAADKKRAAPPPPAQPSPSRSCAPRLVSPLDGLQFSLHDCVSNGDASSRQKFKKSNIALQNQDEIVSKYFYGFETEEKALRKIH</sequence>
<evidence type="ECO:0000313" key="4">
    <source>
        <dbReference type="Proteomes" id="UP000001307"/>
    </source>
</evidence>
<organism evidence="3">
    <name type="scientific">Oikopleura dioica</name>
    <name type="common">Tunicate</name>
    <dbReference type="NCBI Taxonomy" id="34765"/>
    <lineage>
        <taxon>Eukaryota</taxon>
        <taxon>Metazoa</taxon>
        <taxon>Chordata</taxon>
        <taxon>Tunicata</taxon>
        <taxon>Appendicularia</taxon>
        <taxon>Copelata</taxon>
        <taxon>Oikopleuridae</taxon>
        <taxon>Oikopleura</taxon>
    </lineage>
</organism>
<dbReference type="InterPro" id="IPR023341">
    <property type="entry name" value="MABP"/>
</dbReference>
<dbReference type="PROSITE" id="PS51498">
    <property type="entry name" value="MABP"/>
    <property type="match status" value="1"/>
</dbReference>
<dbReference type="PANTHER" id="PTHR31547:SF1">
    <property type="entry name" value="MULTIVESICULAR BODY SUBUNIT 12B"/>
    <property type="match status" value="1"/>
</dbReference>
<dbReference type="OrthoDB" id="6021306at2759"/>
<dbReference type="GO" id="GO:0046755">
    <property type="term" value="P:viral budding"/>
    <property type="evidence" value="ECO:0007669"/>
    <property type="project" value="TreeGrafter"/>
</dbReference>
<proteinExistence type="predicted"/>
<evidence type="ECO:0000256" key="1">
    <source>
        <dbReference type="SAM" id="MobiDB-lite"/>
    </source>
</evidence>
<keyword evidence="4" id="KW-1185">Reference proteome</keyword>
<evidence type="ECO:0000259" key="2">
    <source>
        <dbReference type="PROSITE" id="PS51498"/>
    </source>
</evidence>
<dbReference type="GO" id="GO:0005770">
    <property type="term" value="C:late endosome"/>
    <property type="evidence" value="ECO:0007669"/>
    <property type="project" value="TreeGrafter"/>
</dbReference>
<dbReference type="GO" id="GO:0042058">
    <property type="term" value="P:regulation of epidermal growth factor receptor signaling pathway"/>
    <property type="evidence" value="ECO:0007669"/>
    <property type="project" value="TreeGrafter"/>
</dbReference>
<evidence type="ECO:0000313" key="3">
    <source>
        <dbReference type="EMBL" id="CBY19308.1"/>
    </source>
</evidence>
<feature type="region of interest" description="Disordered" evidence="1">
    <location>
        <begin position="156"/>
        <end position="180"/>
    </location>
</feature>
<gene>
    <name evidence="3" type="ORF">GSOID_T00008317001</name>
</gene>
<accession>E4XDR9</accession>
<dbReference type="FunCoup" id="E4XDR9">
    <property type="interactions" value="55"/>
</dbReference>
<dbReference type="InterPro" id="IPR018798">
    <property type="entry name" value="MVB12A/B"/>
</dbReference>
<dbReference type="Pfam" id="PF10240">
    <property type="entry name" value="DUF2464"/>
    <property type="match status" value="1"/>
</dbReference>
<dbReference type="GO" id="GO:0019075">
    <property type="term" value="P:virus maturation"/>
    <property type="evidence" value="ECO:0007669"/>
    <property type="project" value="TreeGrafter"/>
</dbReference>
<name>E4XDR9_OIKDI</name>
<dbReference type="EMBL" id="FN653040">
    <property type="protein sequence ID" value="CBY19308.1"/>
    <property type="molecule type" value="Genomic_DNA"/>
</dbReference>
<protein>
    <recommendedName>
        <fullName evidence="2">MABP domain-containing protein</fullName>
    </recommendedName>
</protein>
<dbReference type="Gene3D" id="2.100.10.50">
    <property type="match status" value="1"/>
</dbReference>
<feature type="domain" description="MABP" evidence="2">
    <location>
        <begin position="1"/>
        <end position="147"/>
    </location>
</feature>